<dbReference type="Pfam" id="PF00089">
    <property type="entry name" value="Trypsin"/>
    <property type="match status" value="1"/>
</dbReference>
<keyword evidence="3" id="KW-1185">Reference proteome</keyword>
<dbReference type="SMART" id="SM00020">
    <property type="entry name" value="Tryp_SPc"/>
    <property type="match status" value="1"/>
</dbReference>
<dbReference type="HOGENOM" id="CLU_428889_0_0_11"/>
<protein>
    <recommendedName>
        <fullName evidence="1">Peptidase S1 domain-containing protein</fullName>
    </recommendedName>
</protein>
<dbReference type="SUPFAM" id="SSF50494">
    <property type="entry name" value="Trypsin-like serine proteases"/>
    <property type="match status" value="1"/>
</dbReference>
<dbReference type="InterPro" id="IPR001254">
    <property type="entry name" value="Trypsin_dom"/>
</dbReference>
<evidence type="ECO:0000313" key="3">
    <source>
        <dbReference type="Proteomes" id="UP000006854"/>
    </source>
</evidence>
<dbReference type="AlphaFoldDB" id="F2R4G0"/>
<dbReference type="KEGG" id="sve:SVEN_0149"/>
<dbReference type="GO" id="GO:0006508">
    <property type="term" value="P:proteolysis"/>
    <property type="evidence" value="ECO:0007669"/>
    <property type="project" value="InterPro"/>
</dbReference>
<sequence length="683" mass="70540">MAAATATTAVVLGAPAQTASSVEAVPANAGAPFAVEDGTYPYGDEILAATGASLIAGDGNIDHTSCSEPYQIMVWARNLKTSDSRICFKAHNTGYLAVNIPRAYRIETVDRDINASVSIGGTTSTLSIPEDTSKGFGEADPVDPKQAVLLEMRITGSSGARMAGQPLNDEVLKFNAKLEIGDTKRCSGALVDPYWVITAKSCFADKPAESNTVEAGTPKEKTKVSVGKAWIMSGTGFTTDATQLVPHPDRDLVMVRLANPATGITPVFVSSAAPTTGEAFDVVGYGRTKDGWGPVSRHSAAFSVGATAATGFDLTAKTPADATVCKGDAGASTLRMMADKPTLVGVVSRGFEGGCLGSNETRSGAFSTRVDDQGDWIQRVRALSPGWRTQALVQSGSSLYQGIRLADGSWTGFKDVQTQGAGSIGAIRGTAVVGMNGDSHVLAVTTAGGLFHTIRKQDGTWGTFGDVFGAANALGNLTGVTASNVGYDLHVVAVADGKAFHTVRNATGHWTPFKDITSGKVANVTAAATAVVRGELQVTTISGGKAYHTIRQSNGNWLGWGNVADAAGPTGPITSVSMTGSGDETHIVIATDNGARQYHAIRNFNGTWSPLTEIKSILGTVTAKSVATATVDGEVVVTVTTADGKLLHTVRHADRTWATTGTVPLQGLPAAPGAHAITGTWNG</sequence>
<dbReference type="eggNOG" id="COG5640">
    <property type="taxonomic scope" value="Bacteria"/>
</dbReference>
<dbReference type="PATRIC" id="fig|953739.5.peg.4574"/>
<dbReference type="STRING" id="953739.SVEN_0149"/>
<feature type="domain" description="Peptidase S1" evidence="1">
    <location>
        <begin position="154"/>
        <end position="382"/>
    </location>
</feature>
<dbReference type="GO" id="GO:0004252">
    <property type="term" value="F:serine-type endopeptidase activity"/>
    <property type="evidence" value="ECO:0007669"/>
    <property type="project" value="InterPro"/>
</dbReference>
<dbReference type="GeneID" id="51860757"/>
<dbReference type="PRINTS" id="PR00722">
    <property type="entry name" value="CHYMOTRYPSIN"/>
</dbReference>
<proteinExistence type="predicted"/>
<dbReference type="InterPro" id="IPR009003">
    <property type="entry name" value="Peptidase_S1_PA"/>
</dbReference>
<dbReference type="PANTHER" id="PTHR24260:SF136">
    <property type="entry name" value="GH08193P-RELATED"/>
    <property type="match status" value="1"/>
</dbReference>
<dbReference type="RefSeq" id="WP_015031357.1">
    <property type="nucleotide sequence ID" value="NC_018750.1"/>
</dbReference>
<dbReference type="SUPFAM" id="SSF89372">
    <property type="entry name" value="Fucose-specific lectin"/>
    <property type="match status" value="1"/>
</dbReference>
<dbReference type="InterPro" id="IPR051333">
    <property type="entry name" value="CLIP_Serine_Protease"/>
</dbReference>
<dbReference type="OrthoDB" id="9815928at2"/>
<gene>
    <name evidence="2" type="ordered locus">SVEN_0149</name>
</gene>
<organism evidence="2 3">
    <name type="scientific">Streptomyces venezuelae (strain ATCC 10712 / CBS 650.69 / DSM 40230 / JCM 4526 / NBRC 13096 / PD 04745)</name>
    <dbReference type="NCBI Taxonomy" id="953739"/>
    <lineage>
        <taxon>Bacteria</taxon>
        <taxon>Bacillati</taxon>
        <taxon>Actinomycetota</taxon>
        <taxon>Actinomycetes</taxon>
        <taxon>Kitasatosporales</taxon>
        <taxon>Streptomycetaceae</taxon>
        <taxon>Streptomyces</taxon>
    </lineage>
</organism>
<dbReference type="eggNOG" id="COG5563">
    <property type="taxonomic scope" value="Bacteria"/>
</dbReference>
<dbReference type="InterPro" id="IPR043504">
    <property type="entry name" value="Peptidase_S1_PA_chymotrypsin"/>
</dbReference>
<dbReference type="InterPro" id="IPR001314">
    <property type="entry name" value="Peptidase_S1A"/>
</dbReference>
<dbReference type="PROSITE" id="PS50240">
    <property type="entry name" value="TRYPSIN_DOM"/>
    <property type="match status" value="1"/>
</dbReference>
<dbReference type="EMBL" id="FR845719">
    <property type="protein sequence ID" value="CCA53437.1"/>
    <property type="molecule type" value="Genomic_DNA"/>
</dbReference>
<name>F2R4G0_STRVP</name>
<evidence type="ECO:0000259" key="1">
    <source>
        <dbReference type="PROSITE" id="PS50240"/>
    </source>
</evidence>
<accession>F2R4G0</accession>
<dbReference type="Proteomes" id="UP000006854">
    <property type="component" value="Chromosome"/>
</dbReference>
<dbReference type="Gene3D" id="2.40.10.10">
    <property type="entry name" value="Trypsin-like serine proteases"/>
    <property type="match status" value="1"/>
</dbReference>
<reference evidence="2 3" key="1">
    <citation type="journal article" date="2011" name="BMC Genomics">
        <title>Genome-wide analysis of the role of GlnR in Streptomyces venezuelae provides new insights into global nitrogen regulation in actinomycetes.</title>
        <authorList>
            <person name="Pullan S.T."/>
            <person name="Bibb M.J."/>
            <person name="Merrick M."/>
        </authorList>
    </citation>
    <scope>NUCLEOTIDE SEQUENCE [LARGE SCALE GENOMIC DNA]</scope>
    <source>
        <strain evidence="2">ATCC 10712</strain>
    </source>
</reference>
<dbReference type="PANTHER" id="PTHR24260">
    <property type="match status" value="1"/>
</dbReference>
<evidence type="ECO:0000313" key="2">
    <source>
        <dbReference type="EMBL" id="CCA53437.1"/>
    </source>
</evidence>